<name>A0A845MG52_9PROT</name>
<accession>A0A845MG52</accession>
<proteinExistence type="predicted"/>
<dbReference type="PANTHER" id="PTHR48100">
    <property type="entry name" value="BROAD-SPECIFICITY PHOSPHATASE YOR283W-RELATED"/>
    <property type="match status" value="1"/>
</dbReference>
<comment type="caution">
    <text evidence="1">The sequence shown here is derived from an EMBL/GenBank/DDBJ whole genome shotgun (WGS) entry which is preliminary data.</text>
</comment>
<dbReference type="Proteomes" id="UP000445696">
    <property type="component" value="Unassembled WGS sequence"/>
</dbReference>
<reference evidence="1 2" key="1">
    <citation type="journal article" date="2014" name="Int. J. Syst. Evol. Microbiol.">
        <title>Sneathiella chungangensis sp. nov., isolated from a marine sand, and emended description of the genus Sneathiella.</title>
        <authorList>
            <person name="Siamphan C."/>
            <person name="Kim H."/>
            <person name="Lee J.S."/>
            <person name="Kim W."/>
        </authorList>
    </citation>
    <scope>NUCLEOTIDE SEQUENCE [LARGE SCALE GENOMIC DNA]</scope>
    <source>
        <strain evidence="1 2">KCTC 32476</strain>
    </source>
</reference>
<dbReference type="SMART" id="SM00855">
    <property type="entry name" value="PGAM"/>
    <property type="match status" value="1"/>
</dbReference>
<sequence>MSTTVYLVRHGEAAESWENSLNPGLSERGGEQARTMAERLHGEIVPADLFSSPLQRTRETAKPLADLWQKGAIIAPELSEVPSAGLDLGNRRAWLTRVLEGKWSEQSDHLRHWRSTILDFTAGRTRDAVFVTHFVVINAIVGAIGGSDDVVVFRPDYCSVTKLHISGGRMSVVEIGQEAVTVVK</sequence>
<evidence type="ECO:0000313" key="1">
    <source>
        <dbReference type="EMBL" id="MZR22034.1"/>
    </source>
</evidence>
<dbReference type="Pfam" id="PF00300">
    <property type="entry name" value="His_Phos_1"/>
    <property type="match status" value="1"/>
</dbReference>
<keyword evidence="2" id="KW-1185">Reference proteome</keyword>
<evidence type="ECO:0000313" key="2">
    <source>
        <dbReference type="Proteomes" id="UP000445696"/>
    </source>
</evidence>
<protein>
    <submittedName>
        <fullName evidence="1">Histidine phosphatase family protein</fullName>
    </submittedName>
</protein>
<dbReference type="InterPro" id="IPR013078">
    <property type="entry name" value="His_Pase_superF_clade-1"/>
</dbReference>
<dbReference type="RefSeq" id="WP_161338453.1">
    <property type="nucleotide sequence ID" value="NZ_JBHSDG010000006.1"/>
</dbReference>
<dbReference type="OrthoDB" id="5729189at2"/>
<dbReference type="InterPro" id="IPR050275">
    <property type="entry name" value="PGM_Phosphatase"/>
</dbReference>
<dbReference type="CDD" id="cd07067">
    <property type="entry name" value="HP_PGM_like"/>
    <property type="match status" value="1"/>
</dbReference>
<gene>
    <name evidence="1" type="ORF">GQF03_06790</name>
</gene>
<dbReference type="EMBL" id="WTVA01000002">
    <property type="protein sequence ID" value="MZR22034.1"/>
    <property type="molecule type" value="Genomic_DNA"/>
</dbReference>
<organism evidence="1 2">
    <name type="scientific">Sneathiella chungangensis</name>
    <dbReference type="NCBI Taxonomy" id="1418234"/>
    <lineage>
        <taxon>Bacteria</taxon>
        <taxon>Pseudomonadati</taxon>
        <taxon>Pseudomonadota</taxon>
        <taxon>Alphaproteobacteria</taxon>
        <taxon>Sneathiellales</taxon>
        <taxon>Sneathiellaceae</taxon>
        <taxon>Sneathiella</taxon>
    </lineage>
</organism>
<dbReference type="InterPro" id="IPR029033">
    <property type="entry name" value="His_PPase_superfam"/>
</dbReference>
<dbReference type="SUPFAM" id="SSF53254">
    <property type="entry name" value="Phosphoglycerate mutase-like"/>
    <property type="match status" value="1"/>
</dbReference>
<dbReference type="Gene3D" id="3.40.50.1240">
    <property type="entry name" value="Phosphoglycerate mutase-like"/>
    <property type="match status" value="1"/>
</dbReference>
<dbReference type="GO" id="GO:0016791">
    <property type="term" value="F:phosphatase activity"/>
    <property type="evidence" value="ECO:0007669"/>
    <property type="project" value="TreeGrafter"/>
</dbReference>
<dbReference type="AlphaFoldDB" id="A0A845MG52"/>